<evidence type="ECO:0000313" key="7">
    <source>
        <dbReference type="Proteomes" id="UP000199159"/>
    </source>
</evidence>
<dbReference type="PANTHER" id="PTHR44307">
    <property type="entry name" value="PHOSPHOETHANOLAMINE METHYLTRANSFERASE"/>
    <property type="match status" value="1"/>
</dbReference>
<evidence type="ECO:0000256" key="3">
    <source>
        <dbReference type="ARBA" id="ARBA00022679"/>
    </source>
</evidence>
<dbReference type="EMBL" id="FNJU01000003">
    <property type="protein sequence ID" value="SDP52213.1"/>
    <property type="molecule type" value="Genomic_DNA"/>
</dbReference>
<dbReference type="InterPro" id="IPR029063">
    <property type="entry name" value="SAM-dependent_MTases_sf"/>
</dbReference>
<comment type="pathway">
    <text evidence="4">Phospholipid metabolism.</text>
</comment>
<dbReference type="Gene3D" id="3.40.50.150">
    <property type="entry name" value="Vaccinia Virus protein VP39"/>
    <property type="match status" value="1"/>
</dbReference>
<keyword evidence="7" id="KW-1185">Reference proteome</keyword>
<keyword evidence="6" id="KW-0830">Ubiquinone</keyword>
<dbReference type="STRING" id="930152.SAMN05216565_103455"/>
<evidence type="ECO:0000313" key="6">
    <source>
        <dbReference type="EMBL" id="SDP52213.1"/>
    </source>
</evidence>
<dbReference type="PANTHER" id="PTHR44307:SF2">
    <property type="entry name" value="PHOSPHOETHANOLAMINE METHYLTRANSFERASE ISOFORM X1"/>
    <property type="match status" value="1"/>
</dbReference>
<dbReference type="OrthoDB" id="43862at2"/>
<evidence type="ECO:0000259" key="5">
    <source>
        <dbReference type="Pfam" id="PF13847"/>
    </source>
</evidence>
<evidence type="ECO:0000256" key="4">
    <source>
        <dbReference type="ARBA" id="ARBA00025707"/>
    </source>
</evidence>
<evidence type="ECO:0000256" key="1">
    <source>
        <dbReference type="ARBA" id="ARBA00005189"/>
    </source>
</evidence>
<accession>A0A1H0TDT4</accession>
<dbReference type="AlphaFoldDB" id="A0A1H0TDT4"/>
<dbReference type="GO" id="GO:0008168">
    <property type="term" value="F:methyltransferase activity"/>
    <property type="evidence" value="ECO:0007669"/>
    <property type="project" value="UniProtKB-KW"/>
</dbReference>
<protein>
    <submittedName>
        <fullName evidence="6">Ubiquinone/menaquinone biosynthesis C-methylase UbiE</fullName>
    </submittedName>
</protein>
<name>A0A1H0TDT4_9BACI</name>
<dbReference type="SUPFAM" id="SSF53335">
    <property type="entry name" value="S-adenosyl-L-methionine-dependent methyltransferases"/>
    <property type="match status" value="1"/>
</dbReference>
<dbReference type="Proteomes" id="UP000199159">
    <property type="component" value="Unassembled WGS sequence"/>
</dbReference>
<dbReference type="InterPro" id="IPR025714">
    <property type="entry name" value="Methyltranfer_dom"/>
</dbReference>
<reference evidence="7" key="1">
    <citation type="submission" date="2016-10" db="EMBL/GenBank/DDBJ databases">
        <authorList>
            <person name="Varghese N."/>
            <person name="Submissions S."/>
        </authorList>
    </citation>
    <scope>NUCLEOTIDE SEQUENCE [LARGE SCALE GENOMIC DNA]</scope>
    <source>
        <strain evidence="7">IBRC-M10078</strain>
    </source>
</reference>
<dbReference type="Pfam" id="PF13847">
    <property type="entry name" value="Methyltransf_31"/>
    <property type="match status" value="1"/>
</dbReference>
<keyword evidence="3" id="KW-0808">Transferase</keyword>
<comment type="pathway">
    <text evidence="1">Lipid metabolism.</text>
</comment>
<feature type="domain" description="Methyltransferase" evidence="5">
    <location>
        <begin position="35"/>
        <end position="169"/>
    </location>
</feature>
<evidence type="ECO:0000256" key="2">
    <source>
        <dbReference type="ARBA" id="ARBA00022603"/>
    </source>
</evidence>
<gene>
    <name evidence="6" type="ORF">SAMN05216565_103455</name>
</gene>
<dbReference type="CDD" id="cd02440">
    <property type="entry name" value="AdoMet_MTases"/>
    <property type="match status" value="1"/>
</dbReference>
<dbReference type="RefSeq" id="WP_090852494.1">
    <property type="nucleotide sequence ID" value="NZ_FNJU01000003.1"/>
</dbReference>
<dbReference type="GO" id="GO:0032259">
    <property type="term" value="P:methylation"/>
    <property type="evidence" value="ECO:0007669"/>
    <property type="project" value="UniProtKB-KW"/>
</dbReference>
<keyword evidence="2 6" id="KW-0489">Methyltransferase</keyword>
<sequence>MNDYLEFLALFGVGGAHPGGFPLTKKILQEEGFSVNAKVLDIGCGTGQTAAHLISKYQCEVTAIDKHPIMINKAKKRFQTLGYTLQLSQEDAENLSFKNHQFDYVLSESVLSFTDCEKSLGEIKRVLTNDGVLIAIEMTNEENLSTLEMEEIKKFYGVKKILAEEEWKQLFIDSGFTNVSIRKADSLLTNLEEEFNNTEFQLSQGIPQSYVKIFDQHEELTNKYKHKLGFRIYRCII</sequence>
<proteinExistence type="predicted"/>
<organism evidence="6 7">
    <name type="scientific">Litchfieldia salsa</name>
    <dbReference type="NCBI Taxonomy" id="930152"/>
    <lineage>
        <taxon>Bacteria</taxon>
        <taxon>Bacillati</taxon>
        <taxon>Bacillota</taxon>
        <taxon>Bacilli</taxon>
        <taxon>Bacillales</taxon>
        <taxon>Bacillaceae</taxon>
        <taxon>Litchfieldia</taxon>
    </lineage>
</organism>